<reference evidence="1" key="1">
    <citation type="submission" date="2021-03" db="EMBL/GenBank/DDBJ databases">
        <authorList>
            <consortium name="DOE Joint Genome Institute"/>
            <person name="Ahrendt S."/>
            <person name="Looney B.P."/>
            <person name="Miyauchi S."/>
            <person name="Morin E."/>
            <person name="Drula E."/>
            <person name="Courty P.E."/>
            <person name="Chicoki N."/>
            <person name="Fauchery L."/>
            <person name="Kohler A."/>
            <person name="Kuo A."/>
            <person name="Labutti K."/>
            <person name="Pangilinan J."/>
            <person name="Lipzen A."/>
            <person name="Riley R."/>
            <person name="Andreopoulos W."/>
            <person name="He G."/>
            <person name="Johnson J."/>
            <person name="Barry K.W."/>
            <person name="Grigoriev I.V."/>
            <person name="Nagy L."/>
            <person name="Hibbett D."/>
            <person name="Henrissat B."/>
            <person name="Matheny P.B."/>
            <person name="Labbe J."/>
            <person name="Martin F."/>
        </authorList>
    </citation>
    <scope>NUCLEOTIDE SEQUENCE</scope>
    <source>
        <strain evidence="1">HHB10654</strain>
    </source>
</reference>
<gene>
    <name evidence="1" type="ORF">BV25DRAFT_1920704</name>
</gene>
<evidence type="ECO:0000313" key="1">
    <source>
        <dbReference type="EMBL" id="KAI0056774.1"/>
    </source>
</evidence>
<sequence>MGEAKVDGTQPTEWTLRQIKEVIKPELFERSTAKALTYLARDVALSSTLAYATYVVDGRIVASPFSQTELATVSRVIVWGTYWWFQSLLFTGMWILGHECAHGAFSPSSKICDVVGFTIHTLLGTPYYNWKHSHAAHHQNHANAERLIENPAAHGDPEHSDIWEVIEDSPAYLLVTFAAQQLIDACGYLESTALGHAAAKPFITPSSLFRGKHAAETLLSDAGFLALAQVLLAARSALGTEAVLRLYVVPWALLSHWIFMTVLLQHNDPSMPRRRADRKPSARGVLSTMDRPFLGWQGKFFLHNIAHCHLVHHLFPKLPFYNALEATEQVKVLLGDDYKYADTPVLEAFWINFRRCDYEPVETTKSNVIRAI</sequence>
<evidence type="ECO:0000313" key="2">
    <source>
        <dbReference type="Proteomes" id="UP000814140"/>
    </source>
</evidence>
<dbReference type="Proteomes" id="UP000814140">
    <property type="component" value="Unassembled WGS sequence"/>
</dbReference>
<organism evidence="1 2">
    <name type="scientific">Artomyces pyxidatus</name>
    <dbReference type="NCBI Taxonomy" id="48021"/>
    <lineage>
        <taxon>Eukaryota</taxon>
        <taxon>Fungi</taxon>
        <taxon>Dikarya</taxon>
        <taxon>Basidiomycota</taxon>
        <taxon>Agaricomycotina</taxon>
        <taxon>Agaricomycetes</taxon>
        <taxon>Russulales</taxon>
        <taxon>Auriscalpiaceae</taxon>
        <taxon>Artomyces</taxon>
    </lineage>
</organism>
<name>A0ACB8SK63_9AGAM</name>
<accession>A0ACB8SK63</accession>
<comment type="caution">
    <text evidence="1">The sequence shown here is derived from an EMBL/GenBank/DDBJ whole genome shotgun (WGS) entry which is preliminary data.</text>
</comment>
<protein>
    <submittedName>
        <fullName evidence="1">Uncharacterized protein</fullName>
    </submittedName>
</protein>
<dbReference type="EMBL" id="MU277258">
    <property type="protein sequence ID" value="KAI0056774.1"/>
    <property type="molecule type" value="Genomic_DNA"/>
</dbReference>
<keyword evidence="2" id="KW-1185">Reference proteome</keyword>
<proteinExistence type="predicted"/>
<reference evidence="1" key="2">
    <citation type="journal article" date="2022" name="New Phytol.">
        <title>Evolutionary transition to the ectomycorrhizal habit in the genomes of a hyperdiverse lineage of mushroom-forming fungi.</title>
        <authorList>
            <person name="Looney B."/>
            <person name="Miyauchi S."/>
            <person name="Morin E."/>
            <person name="Drula E."/>
            <person name="Courty P.E."/>
            <person name="Kohler A."/>
            <person name="Kuo A."/>
            <person name="LaButti K."/>
            <person name="Pangilinan J."/>
            <person name="Lipzen A."/>
            <person name="Riley R."/>
            <person name="Andreopoulos W."/>
            <person name="He G."/>
            <person name="Johnson J."/>
            <person name="Nolan M."/>
            <person name="Tritt A."/>
            <person name="Barry K.W."/>
            <person name="Grigoriev I.V."/>
            <person name="Nagy L.G."/>
            <person name="Hibbett D."/>
            <person name="Henrissat B."/>
            <person name="Matheny P.B."/>
            <person name="Labbe J."/>
            <person name="Martin F.M."/>
        </authorList>
    </citation>
    <scope>NUCLEOTIDE SEQUENCE</scope>
    <source>
        <strain evidence="1">HHB10654</strain>
    </source>
</reference>